<dbReference type="InterPro" id="IPR031807">
    <property type="entry name" value="HicB-like"/>
</dbReference>
<evidence type="ECO:0000313" key="3">
    <source>
        <dbReference type="Proteomes" id="UP000051324"/>
    </source>
</evidence>
<keyword evidence="3" id="KW-1185">Reference proteome</keyword>
<dbReference type="InterPro" id="IPR035069">
    <property type="entry name" value="TTHA1013/TTHA0281-like"/>
</dbReference>
<dbReference type="eggNOG" id="COG1598">
    <property type="taxonomic scope" value="Bacteria"/>
</dbReference>
<organism evidence="2 3">
    <name type="scientific">Ligilactobacillus apodemi DSM 16634 = JCM 16172</name>
    <dbReference type="NCBI Taxonomy" id="1423724"/>
    <lineage>
        <taxon>Bacteria</taxon>
        <taxon>Bacillati</taxon>
        <taxon>Bacillota</taxon>
        <taxon>Bacilli</taxon>
        <taxon>Lactobacillales</taxon>
        <taxon>Lactobacillaceae</taxon>
        <taxon>Ligilactobacillus</taxon>
    </lineage>
</organism>
<proteinExistence type="predicted"/>
<protein>
    <recommendedName>
        <fullName evidence="1">HicB-like antitoxin of toxin-antitoxin system domain-containing protein</fullName>
    </recommendedName>
</protein>
<dbReference type="Gene3D" id="3.30.160.250">
    <property type="match status" value="1"/>
</dbReference>
<dbReference type="OrthoDB" id="2321848at2"/>
<evidence type="ECO:0000259" key="1">
    <source>
        <dbReference type="Pfam" id="PF15919"/>
    </source>
</evidence>
<dbReference type="Pfam" id="PF15919">
    <property type="entry name" value="HicB_lk_antitox"/>
    <property type="match status" value="1"/>
</dbReference>
<reference evidence="2 3" key="1">
    <citation type="journal article" date="2015" name="Genome Announc.">
        <title>Expanding the biotechnology potential of lactobacilli through comparative genomics of 213 strains and associated genera.</title>
        <authorList>
            <person name="Sun Z."/>
            <person name="Harris H.M."/>
            <person name="McCann A."/>
            <person name="Guo C."/>
            <person name="Argimon S."/>
            <person name="Zhang W."/>
            <person name="Yang X."/>
            <person name="Jeffery I.B."/>
            <person name="Cooney J.C."/>
            <person name="Kagawa T.F."/>
            <person name="Liu W."/>
            <person name="Song Y."/>
            <person name="Salvetti E."/>
            <person name="Wrobel A."/>
            <person name="Rasinkangas P."/>
            <person name="Parkhill J."/>
            <person name="Rea M.C."/>
            <person name="O'Sullivan O."/>
            <person name="Ritari J."/>
            <person name="Douillard F.P."/>
            <person name="Paul Ross R."/>
            <person name="Yang R."/>
            <person name="Briner A.E."/>
            <person name="Felis G.E."/>
            <person name="de Vos W.M."/>
            <person name="Barrangou R."/>
            <person name="Klaenhammer T.R."/>
            <person name="Caufield P.W."/>
            <person name="Cui Y."/>
            <person name="Zhang H."/>
            <person name="O'Toole P.W."/>
        </authorList>
    </citation>
    <scope>NUCLEOTIDE SEQUENCE [LARGE SCALE GENOMIC DNA]</scope>
    <source>
        <strain evidence="2 3">DSM 16634</strain>
    </source>
</reference>
<dbReference type="EMBL" id="AZFT01000043">
    <property type="protein sequence ID" value="KRL85155.1"/>
    <property type="molecule type" value="Genomic_DNA"/>
</dbReference>
<dbReference type="RefSeq" id="WP_025088031.1">
    <property type="nucleotide sequence ID" value="NZ_AZFT01000043.1"/>
</dbReference>
<dbReference type="AlphaFoldDB" id="A0A0R1U1Q9"/>
<dbReference type="STRING" id="1423724.FC32_GL000201"/>
<gene>
    <name evidence="2" type="ORF">FC32_GL000201</name>
</gene>
<dbReference type="Proteomes" id="UP000051324">
    <property type="component" value="Unassembled WGS sequence"/>
</dbReference>
<evidence type="ECO:0000313" key="2">
    <source>
        <dbReference type="EMBL" id="KRL85155.1"/>
    </source>
</evidence>
<accession>A0A0R1U1Q9</accession>
<comment type="caution">
    <text evidence="2">The sequence shown here is derived from an EMBL/GenBank/DDBJ whole genome shotgun (WGS) entry which is preliminary data.</text>
</comment>
<feature type="domain" description="HicB-like antitoxin of toxin-antitoxin system" evidence="1">
    <location>
        <begin position="8"/>
        <end position="105"/>
    </location>
</feature>
<dbReference type="PATRIC" id="fig|1423724.4.peg.211"/>
<name>A0A0R1U1Q9_9LACO</name>
<sequence length="129" mass="14722">MKNKRLVYPIIVSEYNDDGHYFVATSPNIPGMVTQGETLSEVAYWAEDAIATMIAGEDYPTPQDPTDWSLKQNERVIFVSVNMSQWLKRHSKTVRKNITIPDYLNDWAVENNVNVSRVTTEALMKLADI</sequence>
<dbReference type="SUPFAM" id="SSF143100">
    <property type="entry name" value="TTHA1013/TTHA0281-like"/>
    <property type="match status" value="1"/>
</dbReference>